<feature type="transmembrane region" description="Helical" evidence="1">
    <location>
        <begin position="216"/>
        <end position="234"/>
    </location>
</feature>
<feature type="transmembrane region" description="Helical" evidence="1">
    <location>
        <begin position="296"/>
        <end position="318"/>
    </location>
</feature>
<dbReference type="PANTHER" id="PTHR23028:SF134">
    <property type="entry name" value="PUTATIVE (AFU_ORTHOLOGUE AFUA_4G08520)-RELATED"/>
    <property type="match status" value="1"/>
</dbReference>
<organism evidence="3 4">
    <name type="scientific">Oryzomicrobium terrae</name>
    <dbReference type="NCBI Taxonomy" id="1735038"/>
    <lineage>
        <taxon>Bacteria</taxon>
        <taxon>Pseudomonadati</taxon>
        <taxon>Pseudomonadota</taxon>
        <taxon>Betaproteobacteria</taxon>
        <taxon>Rhodocyclales</taxon>
        <taxon>Rhodocyclaceae</taxon>
        <taxon>Oryzomicrobium</taxon>
    </lineage>
</organism>
<sequence length="374" mass="42175">MSVPVVVSANSNLSPKTPADTRYFVIGLRAVAAVVIAWHHFALYPPLKDWAAPVLGHLLDWLAEHGRATQVFFVVGGYVMALSMSGRDWRLPALGRYVVRRYCRLGLPYLAAMVLVGLAYLYGRDWLPEEVTGAPVTVPQVLAHLFFLQAILGYEHLSAGFWFICVNFQLALVYAASLWLRDGPGRGWIDAPLLLGWPLAVFSLFHFNLNPDWDSWWLYFFPYFFMGIVIHHAVHRARSPWSFWLYALLLVVAMGFEWRWRLLSALLVGMVLWHGEWRGWGASWPRHKAVLGLGRISFSLFLVHFPVLVFVGALWARLELDSPELAVLALGLTFGLSLVLARLFYRWVELPAAALGRRLGRRGPDRTAVAAAGA</sequence>
<evidence type="ECO:0000313" key="4">
    <source>
        <dbReference type="Proteomes" id="UP000323671"/>
    </source>
</evidence>
<dbReference type="KEGG" id="otr:OTERR_23340"/>
<dbReference type="InterPro" id="IPR002656">
    <property type="entry name" value="Acyl_transf_3_dom"/>
</dbReference>
<protein>
    <recommendedName>
        <fullName evidence="2">Acyltransferase 3 domain-containing protein</fullName>
    </recommendedName>
</protein>
<name>A0A5C1EA82_9RHOO</name>
<keyword evidence="4" id="KW-1185">Reference proteome</keyword>
<dbReference type="PANTHER" id="PTHR23028">
    <property type="entry name" value="ACETYLTRANSFERASE"/>
    <property type="match status" value="1"/>
</dbReference>
<feature type="transmembrane region" description="Helical" evidence="1">
    <location>
        <begin position="241"/>
        <end position="260"/>
    </location>
</feature>
<dbReference type="EMBL" id="CP022579">
    <property type="protein sequence ID" value="QEL65810.1"/>
    <property type="molecule type" value="Genomic_DNA"/>
</dbReference>
<evidence type="ECO:0000313" key="3">
    <source>
        <dbReference type="EMBL" id="QEL65810.1"/>
    </source>
</evidence>
<feature type="transmembrane region" description="Helical" evidence="1">
    <location>
        <begin position="67"/>
        <end position="84"/>
    </location>
</feature>
<feature type="transmembrane region" description="Helical" evidence="1">
    <location>
        <begin position="325"/>
        <end position="345"/>
    </location>
</feature>
<dbReference type="AlphaFoldDB" id="A0A5C1EA82"/>
<dbReference type="RefSeq" id="WP_149425887.1">
    <property type="nucleotide sequence ID" value="NZ_CP022579.1"/>
</dbReference>
<evidence type="ECO:0000259" key="2">
    <source>
        <dbReference type="Pfam" id="PF01757"/>
    </source>
</evidence>
<dbReference type="Pfam" id="PF01757">
    <property type="entry name" value="Acyl_transf_3"/>
    <property type="match status" value="1"/>
</dbReference>
<dbReference type="InterPro" id="IPR050879">
    <property type="entry name" value="Acyltransferase_3"/>
</dbReference>
<dbReference type="Proteomes" id="UP000323671">
    <property type="component" value="Chromosome"/>
</dbReference>
<evidence type="ECO:0000256" key="1">
    <source>
        <dbReference type="SAM" id="Phobius"/>
    </source>
</evidence>
<feature type="transmembrane region" description="Helical" evidence="1">
    <location>
        <begin position="159"/>
        <end position="180"/>
    </location>
</feature>
<feature type="transmembrane region" description="Helical" evidence="1">
    <location>
        <begin position="192"/>
        <end position="210"/>
    </location>
</feature>
<feature type="transmembrane region" description="Helical" evidence="1">
    <location>
        <begin position="23"/>
        <end position="47"/>
    </location>
</feature>
<feature type="domain" description="Acyltransferase 3" evidence="2">
    <location>
        <begin position="23"/>
        <end position="342"/>
    </location>
</feature>
<feature type="transmembrane region" description="Helical" evidence="1">
    <location>
        <begin position="105"/>
        <end position="123"/>
    </location>
</feature>
<keyword evidence="1" id="KW-1133">Transmembrane helix</keyword>
<gene>
    <name evidence="3" type="ORF">OTERR_23340</name>
</gene>
<dbReference type="GO" id="GO:0016747">
    <property type="term" value="F:acyltransferase activity, transferring groups other than amino-acyl groups"/>
    <property type="evidence" value="ECO:0007669"/>
    <property type="project" value="InterPro"/>
</dbReference>
<keyword evidence="1" id="KW-0812">Transmembrane</keyword>
<accession>A0A5C1EA82</accession>
<reference evidence="3 4" key="1">
    <citation type="submission" date="2017-07" db="EMBL/GenBank/DDBJ databases">
        <title>Complete genome sequence of Oryzomicrobium terrae TPP412.</title>
        <authorList>
            <person name="Chiu L.-W."/>
            <person name="Lo K.-J."/>
            <person name="Tsai Y.-M."/>
            <person name="Lin S.-S."/>
            <person name="Kuo C.-H."/>
            <person name="Liu C.-T."/>
        </authorList>
    </citation>
    <scope>NUCLEOTIDE SEQUENCE [LARGE SCALE GENOMIC DNA]</scope>
    <source>
        <strain evidence="3 4">TPP412</strain>
    </source>
</reference>
<proteinExistence type="predicted"/>
<keyword evidence="1" id="KW-0472">Membrane</keyword>